<dbReference type="AlphaFoldDB" id="A0A397IKP8"/>
<keyword evidence="2" id="KW-1185">Reference proteome</keyword>
<accession>A0A397IKP8</accession>
<proteinExistence type="predicted"/>
<organism evidence="1 2">
    <name type="scientific">Diversispora epigaea</name>
    <dbReference type="NCBI Taxonomy" id="1348612"/>
    <lineage>
        <taxon>Eukaryota</taxon>
        <taxon>Fungi</taxon>
        <taxon>Fungi incertae sedis</taxon>
        <taxon>Mucoromycota</taxon>
        <taxon>Glomeromycotina</taxon>
        <taxon>Glomeromycetes</taxon>
        <taxon>Diversisporales</taxon>
        <taxon>Diversisporaceae</taxon>
        <taxon>Diversispora</taxon>
    </lineage>
</organism>
<dbReference type="Proteomes" id="UP000266861">
    <property type="component" value="Unassembled WGS sequence"/>
</dbReference>
<evidence type="ECO:0000313" key="1">
    <source>
        <dbReference type="EMBL" id="RHZ74778.1"/>
    </source>
</evidence>
<gene>
    <name evidence="1" type="ORF">Glove_219g56</name>
</gene>
<evidence type="ECO:0000313" key="2">
    <source>
        <dbReference type="Proteomes" id="UP000266861"/>
    </source>
</evidence>
<comment type="caution">
    <text evidence="1">The sequence shown here is derived from an EMBL/GenBank/DDBJ whole genome shotgun (WGS) entry which is preliminary data.</text>
</comment>
<reference evidence="1 2" key="1">
    <citation type="submission" date="2018-08" db="EMBL/GenBank/DDBJ databases">
        <title>Genome and evolution of the arbuscular mycorrhizal fungus Diversispora epigaea (formerly Glomus versiforme) and its bacterial endosymbionts.</title>
        <authorList>
            <person name="Sun X."/>
            <person name="Fei Z."/>
            <person name="Harrison M."/>
        </authorList>
    </citation>
    <scope>NUCLEOTIDE SEQUENCE [LARGE SCALE GENOMIC DNA]</scope>
    <source>
        <strain evidence="1 2">IT104</strain>
    </source>
</reference>
<name>A0A397IKP8_9GLOM</name>
<sequence>MVIIGNKEGEAGDVFDKQQGNSLLSSLNKIRIPYPLQCLAQRSIVLSRNINVPKLKQEIIFSKIHYCYLDNGDNKFSNFMKNFHLGNISAH</sequence>
<protein>
    <submittedName>
        <fullName evidence="1">Uncharacterized protein</fullName>
    </submittedName>
</protein>
<dbReference type="EMBL" id="PQFF01000204">
    <property type="protein sequence ID" value="RHZ74778.1"/>
    <property type="molecule type" value="Genomic_DNA"/>
</dbReference>